<keyword evidence="5" id="KW-0648">Protein biosynthesis</keyword>
<dbReference type="InterPro" id="IPR027417">
    <property type="entry name" value="P-loop_NTPase"/>
</dbReference>
<dbReference type="PROSITE" id="PS00301">
    <property type="entry name" value="G_TR_1"/>
    <property type="match status" value="1"/>
</dbReference>
<accession>A0A1M6LYY4</accession>
<dbReference type="STRING" id="1123349.SAMN02744037_00786"/>
<dbReference type="SUPFAM" id="SSF52540">
    <property type="entry name" value="P-loop containing nucleoside triphosphate hydrolases"/>
    <property type="match status" value="1"/>
</dbReference>
<evidence type="ECO:0000259" key="9">
    <source>
        <dbReference type="PROSITE" id="PS51722"/>
    </source>
</evidence>
<dbReference type="Pfam" id="PF09106">
    <property type="entry name" value="WHD_2nd_SelB"/>
    <property type="match status" value="1"/>
</dbReference>
<dbReference type="Gene3D" id="2.40.30.10">
    <property type="entry name" value="Translation factors"/>
    <property type="match status" value="1"/>
</dbReference>
<evidence type="ECO:0000256" key="8">
    <source>
        <dbReference type="ARBA" id="ARBA00031615"/>
    </source>
</evidence>
<dbReference type="InterPro" id="IPR009000">
    <property type="entry name" value="Transl_B-barrel_sf"/>
</dbReference>
<dbReference type="FunFam" id="3.40.50.300:FF:001064">
    <property type="entry name" value="Selenocysteine-specific translation elongation factor"/>
    <property type="match status" value="1"/>
</dbReference>
<dbReference type="CDD" id="cd04171">
    <property type="entry name" value="SelB"/>
    <property type="match status" value="1"/>
</dbReference>
<evidence type="ECO:0000256" key="7">
    <source>
        <dbReference type="ARBA" id="ARBA00025526"/>
    </source>
</evidence>
<evidence type="ECO:0000256" key="5">
    <source>
        <dbReference type="ARBA" id="ARBA00022917"/>
    </source>
</evidence>
<dbReference type="InterPro" id="IPR036390">
    <property type="entry name" value="WH_DNA-bd_sf"/>
</dbReference>
<evidence type="ECO:0000313" key="10">
    <source>
        <dbReference type="EMBL" id="SHJ76419.1"/>
    </source>
</evidence>
<dbReference type="InterPro" id="IPR000795">
    <property type="entry name" value="T_Tr_GTP-bd_dom"/>
</dbReference>
<dbReference type="PROSITE" id="PS51722">
    <property type="entry name" value="G_TR_2"/>
    <property type="match status" value="1"/>
</dbReference>
<name>A0A1M6LYY4_9FIRM</name>
<dbReference type="PANTHER" id="PTHR43721">
    <property type="entry name" value="ELONGATION FACTOR TU-RELATED"/>
    <property type="match status" value="1"/>
</dbReference>
<dbReference type="SUPFAM" id="SSF50465">
    <property type="entry name" value="EF-Tu/eEF-1alpha/eIF2-gamma C-terminal domain"/>
    <property type="match status" value="1"/>
</dbReference>
<dbReference type="Pfam" id="PF25461">
    <property type="entry name" value="Beta-barrel_SelB"/>
    <property type="match status" value="1"/>
</dbReference>
<dbReference type="GO" id="GO:0001514">
    <property type="term" value="P:selenocysteine incorporation"/>
    <property type="evidence" value="ECO:0007669"/>
    <property type="project" value="InterPro"/>
</dbReference>
<evidence type="ECO:0000256" key="4">
    <source>
        <dbReference type="ARBA" id="ARBA00022741"/>
    </source>
</evidence>
<dbReference type="InterPro" id="IPR004161">
    <property type="entry name" value="EFTu-like_2"/>
</dbReference>
<dbReference type="InterPro" id="IPR036388">
    <property type="entry name" value="WH-like_DNA-bd_sf"/>
</dbReference>
<feature type="domain" description="Tr-type G" evidence="9">
    <location>
        <begin position="1"/>
        <end position="174"/>
    </location>
</feature>
<dbReference type="GO" id="GO:0005525">
    <property type="term" value="F:GTP binding"/>
    <property type="evidence" value="ECO:0007669"/>
    <property type="project" value="UniProtKB-KW"/>
</dbReference>
<dbReference type="InterPro" id="IPR004535">
    <property type="entry name" value="Transl_elong_SelB"/>
</dbReference>
<dbReference type="GO" id="GO:0003723">
    <property type="term" value="F:RNA binding"/>
    <property type="evidence" value="ECO:0007669"/>
    <property type="project" value="InterPro"/>
</dbReference>
<dbReference type="NCBIfam" id="TIGR00231">
    <property type="entry name" value="small_GTP"/>
    <property type="match status" value="1"/>
</dbReference>
<dbReference type="CDD" id="cd03696">
    <property type="entry name" value="SelB_II"/>
    <property type="match status" value="1"/>
</dbReference>
<dbReference type="Gene3D" id="1.10.10.10">
    <property type="entry name" value="Winged helix-like DNA-binding domain superfamily/Winged helix DNA-binding domain"/>
    <property type="match status" value="1"/>
</dbReference>
<keyword evidence="10" id="KW-0251">Elongation factor</keyword>
<dbReference type="OrthoDB" id="9804504at2"/>
<dbReference type="Pfam" id="PF09107">
    <property type="entry name" value="WHD_3rd_SelB"/>
    <property type="match status" value="1"/>
</dbReference>
<evidence type="ECO:0000313" key="11">
    <source>
        <dbReference type="Proteomes" id="UP000242497"/>
    </source>
</evidence>
<dbReference type="GO" id="GO:0003746">
    <property type="term" value="F:translation elongation factor activity"/>
    <property type="evidence" value="ECO:0007669"/>
    <property type="project" value="UniProtKB-KW"/>
</dbReference>
<protein>
    <recommendedName>
        <fullName evidence="2">Selenocysteine-specific elongation factor</fullName>
    </recommendedName>
    <alternativeName>
        <fullName evidence="8">SelB translation factor</fullName>
    </alternativeName>
</protein>
<organism evidence="10 11">
    <name type="scientific">Tepidibacter formicigenes DSM 15518</name>
    <dbReference type="NCBI Taxonomy" id="1123349"/>
    <lineage>
        <taxon>Bacteria</taxon>
        <taxon>Bacillati</taxon>
        <taxon>Bacillota</taxon>
        <taxon>Clostridia</taxon>
        <taxon>Peptostreptococcales</taxon>
        <taxon>Peptostreptococcaceae</taxon>
        <taxon>Tepidibacter</taxon>
    </lineage>
</organism>
<dbReference type="GO" id="GO:0005829">
    <property type="term" value="C:cytosol"/>
    <property type="evidence" value="ECO:0007669"/>
    <property type="project" value="TreeGrafter"/>
</dbReference>
<reference evidence="11" key="1">
    <citation type="submission" date="2016-11" db="EMBL/GenBank/DDBJ databases">
        <authorList>
            <person name="Varghese N."/>
            <person name="Submissions S."/>
        </authorList>
    </citation>
    <scope>NUCLEOTIDE SEQUENCE [LARGE SCALE GENOMIC DNA]</scope>
    <source>
        <strain evidence="11">DSM 15518</strain>
    </source>
</reference>
<dbReference type="Proteomes" id="UP000242497">
    <property type="component" value="Unassembled WGS sequence"/>
</dbReference>
<dbReference type="InterPro" id="IPR009001">
    <property type="entry name" value="Transl_elong_EF1A/Init_IF2_C"/>
</dbReference>
<dbReference type="InterPro" id="IPR057335">
    <property type="entry name" value="Beta-barrel_SelB"/>
</dbReference>
<evidence type="ECO:0000256" key="3">
    <source>
        <dbReference type="ARBA" id="ARBA00022490"/>
    </source>
</evidence>
<dbReference type="InterPro" id="IPR005225">
    <property type="entry name" value="Small_GTP-bd"/>
</dbReference>
<comment type="subcellular location">
    <subcellularLocation>
        <location evidence="1">Cytoplasm</location>
    </subcellularLocation>
</comment>
<dbReference type="RefSeq" id="WP_072887449.1">
    <property type="nucleotide sequence ID" value="NZ_FRAE01000012.1"/>
</dbReference>
<keyword evidence="6" id="KW-0342">GTP-binding</keyword>
<dbReference type="SUPFAM" id="SSF50447">
    <property type="entry name" value="Translation proteins"/>
    <property type="match status" value="1"/>
</dbReference>
<dbReference type="AlphaFoldDB" id="A0A1M6LYY4"/>
<evidence type="ECO:0000256" key="2">
    <source>
        <dbReference type="ARBA" id="ARBA00015953"/>
    </source>
</evidence>
<evidence type="ECO:0000256" key="6">
    <source>
        <dbReference type="ARBA" id="ARBA00023134"/>
    </source>
</evidence>
<keyword evidence="3" id="KW-0963">Cytoplasm</keyword>
<gene>
    <name evidence="10" type="ORF">SAMN02744037_00786</name>
</gene>
<dbReference type="EMBL" id="FRAE01000012">
    <property type="protein sequence ID" value="SHJ76419.1"/>
    <property type="molecule type" value="Genomic_DNA"/>
</dbReference>
<evidence type="ECO:0000256" key="1">
    <source>
        <dbReference type="ARBA" id="ARBA00004496"/>
    </source>
</evidence>
<dbReference type="Pfam" id="PF03144">
    <property type="entry name" value="GTP_EFTU_D2"/>
    <property type="match status" value="1"/>
</dbReference>
<dbReference type="Gene3D" id="3.40.50.300">
    <property type="entry name" value="P-loop containing nucleotide triphosphate hydrolases"/>
    <property type="match status" value="1"/>
</dbReference>
<dbReference type="PRINTS" id="PR00315">
    <property type="entry name" value="ELONGATNFCT"/>
</dbReference>
<dbReference type="GO" id="GO:0003924">
    <property type="term" value="F:GTPase activity"/>
    <property type="evidence" value="ECO:0007669"/>
    <property type="project" value="InterPro"/>
</dbReference>
<dbReference type="NCBIfam" id="TIGR00475">
    <property type="entry name" value="selB"/>
    <property type="match status" value="1"/>
</dbReference>
<dbReference type="PANTHER" id="PTHR43721:SF22">
    <property type="entry name" value="ELONGATION FACTOR TU, MITOCHONDRIAL"/>
    <property type="match status" value="1"/>
</dbReference>
<dbReference type="Gene3D" id="1.10.10.2770">
    <property type="match status" value="1"/>
</dbReference>
<sequence length="626" mass="71547">MKNVIIGTAGHIDHGKTTLIKALTGRETDRLKEEKKRGISIDLGFTYFDLPSGKRAGIVDVPGHEKFIKNMLAGVSGMDMVLLVVAADEGVMPQTIEHLDILNFLNIKNGIIVITKSDLVEKDFLDLVKEDIREQVKDTFLKDALIIETDSISKRGIDDLIEAIDKISEEVESKNLNSPPRLNIDRVFSIKGFGTVVTGTLIEGKINVEDNMVIYPKGINTKVRSIQVHGNFVKTAYAGQRVAINLANVKVEEIERGDVLAYPNSLMESMMIDIKISLVKHASRKLQYWDRIRLYHGTREILGRIVPLDKENINLGDTGYCQIRLEESIVAKNKDMFVIRFYSPMETIGGGVILDTNPKKHRRFDEEVLKSLKLKESGDTKEIIEEIIKKHSKEYPSLKDISVYIGEKEEIIKEEVNSLCMAKKIANINNLYIHKDFYEYLKEKTLSLLSDFHKKHPLKKGLLKEELRSRVEKKLKIKDFDSLLALFVEDEKIKILENLISLYDFEVVFNEVQAKIKEEIESKLKNDGLTPRNITDIIQDRNEYKEVLEALIGDTLIRVSDDLIYHKEYYEKALDMVKKHIKENGSLTLGNFRDLIGASRKYAMALLDDFDRNKITKRIGDKRVLI</sequence>
<dbReference type="InterPro" id="IPR050055">
    <property type="entry name" value="EF-Tu_GTPase"/>
</dbReference>
<proteinExistence type="predicted"/>
<dbReference type="InterPro" id="IPR015191">
    <property type="entry name" value="SelB_WHD4"/>
</dbReference>
<dbReference type="SUPFAM" id="SSF46785">
    <property type="entry name" value="Winged helix' DNA-binding domain"/>
    <property type="match status" value="2"/>
</dbReference>
<keyword evidence="4" id="KW-0547">Nucleotide-binding</keyword>
<dbReference type="CDD" id="cd15491">
    <property type="entry name" value="selB_III"/>
    <property type="match status" value="1"/>
</dbReference>
<dbReference type="Pfam" id="PF00009">
    <property type="entry name" value="GTP_EFTU"/>
    <property type="match status" value="1"/>
</dbReference>
<keyword evidence="11" id="KW-1185">Reference proteome</keyword>
<comment type="function">
    <text evidence="7">Translation factor necessary for the incorporation of selenocysteine into proteins. It probably replaces EF-Tu for the insertion of selenocysteine directed by the UGA codon. SelB binds GTP and GDP.</text>
</comment>
<dbReference type="InterPro" id="IPR015190">
    <property type="entry name" value="Elong_fac_SelB-wing-hlx_typ-2"/>
</dbReference>
<dbReference type="InterPro" id="IPR031157">
    <property type="entry name" value="G_TR_CS"/>
</dbReference>